<dbReference type="GO" id="GO:0016758">
    <property type="term" value="F:hexosyltransferase activity"/>
    <property type="evidence" value="ECO:0007669"/>
    <property type="project" value="TreeGrafter"/>
</dbReference>
<dbReference type="HOGENOM" id="CLU_063203_3_2_7"/>
<dbReference type="Proteomes" id="UP000002407">
    <property type="component" value="Chromosome"/>
</dbReference>
<dbReference type="eggNOG" id="COG1922">
    <property type="taxonomic scope" value="Bacteria"/>
</dbReference>
<dbReference type="PANTHER" id="PTHR34136:SF1">
    <property type="entry name" value="UDP-N-ACETYL-D-MANNOSAMINURONIC ACID TRANSFERASE"/>
    <property type="match status" value="1"/>
</dbReference>
<dbReference type="PANTHER" id="PTHR34136">
    <property type="match status" value="1"/>
</dbReference>
<gene>
    <name evidence="3" type="ordered locus">CHAB381_1474</name>
</gene>
<evidence type="ECO:0000256" key="1">
    <source>
        <dbReference type="ARBA" id="ARBA00022676"/>
    </source>
</evidence>
<dbReference type="KEGG" id="cha:CHAB381_1474"/>
<dbReference type="InterPro" id="IPR004629">
    <property type="entry name" value="WecG_TagA_CpsF"/>
</dbReference>
<dbReference type="NCBIfam" id="TIGR00696">
    <property type="entry name" value="wecG_tagA_cpsF"/>
    <property type="match status" value="1"/>
</dbReference>
<evidence type="ECO:0000256" key="2">
    <source>
        <dbReference type="ARBA" id="ARBA00022679"/>
    </source>
</evidence>
<keyword evidence="4" id="KW-1185">Reference proteome</keyword>
<name>A7I3B9_CAMHC</name>
<dbReference type="CAZy" id="GT26">
    <property type="family name" value="Glycosyltransferase Family 26"/>
</dbReference>
<keyword evidence="1 3" id="KW-0328">Glycosyltransferase</keyword>
<keyword evidence="2 3" id="KW-0808">Transferase</keyword>
<evidence type="ECO:0000313" key="3">
    <source>
        <dbReference type="EMBL" id="ABS51287.1"/>
    </source>
</evidence>
<dbReference type="Pfam" id="PF03808">
    <property type="entry name" value="Glyco_tran_WecG"/>
    <property type="match status" value="1"/>
</dbReference>
<reference evidence="4" key="1">
    <citation type="submission" date="2007-07" db="EMBL/GenBank/DDBJ databases">
        <title>Complete genome sequence of Campylobacter hominis ATCC BAA-381, a commensal isolated from the human gastrointestinal tract.</title>
        <authorList>
            <person name="Fouts D.E."/>
            <person name="Mongodin E.F."/>
            <person name="Puiu D."/>
            <person name="Sebastian Y."/>
            <person name="Miller W.G."/>
            <person name="Mandrell R.E."/>
            <person name="Nelson K.E."/>
        </authorList>
    </citation>
    <scope>NUCLEOTIDE SEQUENCE [LARGE SCALE GENOMIC DNA]</scope>
    <source>
        <strain evidence="4">ATCC BAA-381 / DSM 21671 / CCUG 45161 / LMG 19568 / NCTC 13146 / CH001A</strain>
    </source>
</reference>
<dbReference type="RefSeq" id="WP_012109314.1">
    <property type="nucleotide sequence ID" value="NC_009714.1"/>
</dbReference>
<dbReference type="STRING" id="360107.CHAB381_1474"/>
<evidence type="ECO:0000313" key="4">
    <source>
        <dbReference type="Proteomes" id="UP000002407"/>
    </source>
</evidence>
<accession>A7I3B9</accession>
<organism evidence="3 4">
    <name type="scientific">Campylobacter hominis (strain ATCC BAA-381 / DSM 21671 / CCUG 45161 / LMG 19568 / NCTC 13146 / CH001A)</name>
    <dbReference type="NCBI Taxonomy" id="360107"/>
    <lineage>
        <taxon>Bacteria</taxon>
        <taxon>Pseudomonadati</taxon>
        <taxon>Campylobacterota</taxon>
        <taxon>Epsilonproteobacteria</taxon>
        <taxon>Campylobacterales</taxon>
        <taxon>Campylobacteraceae</taxon>
        <taxon>Campylobacter</taxon>
    </lineage>
</organism>
<proteinExistence type="predicted"/>
<protein>
    <submittedName>
        <fullName evidence="3">Probable UDP-N-acetyl-D-mannosaminuronic acid transferase (UDP-ManNAcA transferase)</fullName>
        <ecNumber evidence="3">2.4.1.-</ecNumber>
    </submittedName>
</protein>
<dbReference type="EC" id="2.4.1.-" evidence="3"/>
<dbReference type="EMBL" id="CP000776">
    <property type="protein sequence ID" value="ABS51287.1"/>
    <property type="molecule type" value="Genomic_DNA"/>
</dbReference>
<dbReference type="AlphaFoldDB" id="A7I3B9"/>
<sequence>MNFIDNKKKILVAINAEKIMKNDNRLKNIVNNNIGYPDGIGAVWALRQKGIKNAIKIPGCEFWLDIIERYYKNKKFYLIGSTDEVIKKVVDKLQNKFSGIDIVGYRNGYINETDKRQLKNDLMSSKADIVFVAQGSPKQEYFMEELSQEYPALYMGLGGSFDIYSGLKKRAPNFFLKNNLEWFYRLMREPTRIKRNIVFIKFLYLLLSKKL</sequence>
<dbReference type="CDD" id="cd06533">
    <property type="entry name" value="Glyco_transf_WecG_TagA"/>
    <property type="match status" value="1"/>
</dbReference>